<dbReference type="OrthoDB" id="370884at2759"/>
<dbReference type="InterPro" id="IPR036400">
    <property type="entry name" value="Cyt_B5-like_heme/steroid_sf"/>
</dbReference>
<dbReference type="GO" id="GO:0032259">
    <property type="term" value="P:methylation"/>
    <property type="evidence" value="ECO:0007669"/>
    <property type="project" value="UniProtKB-KW"/>
</dbReference>
<evidence type="ECO:0000313" key="20">
    <source>
        <dbReference type="EMBL" id="KAJ1927048.1"/>
    </source>
</evidence>
<proteinExistence type="inferred from homology"/>
<feature type="transmembrane region" description="Helical" evidence="16">
    <location>
        <begin position="1641"/>
        <end position="1662"/>
    </location>
</feature>
<dbReference type="SUPFAM" id="SSF53448">
    <property type="entry name" value="Nucleotide-diphospho-sugar transferases"/>
    <property type="match status" value="1"/>
</dbReference>
<feature type="domain" description="Myosin motor" evidence="18">
    <location>
        <begin position="79"/>
        <end position="779"/>
    </location>
</feature>
<evidence type="ECO:0000256" key="2">
    <source>
        <dbReference type="ARBA" id="ARBA00012543"/>
    </source>
</evidence>
<sequence length="2017" mass="222561">MGKRSTGRHADPLAAGVPCEDLSQMASGANDATLTQVLQQLATTGRPYVNVQPSVLVALNPAPGHALHNDTNLQFYTEQCYRGFDPQLRQPVAPHVYQTAARAYFHLRRLGQDQSIVLSGMAGSGKSQSYRHIISELCALATHAKKEQKSHTQLDNTLTVLEAFGNASALGSLNSTRFGMFQEIQFNERGRIIGAKTLSYSLERSRVTNVPAGERNFHIFYYLLQGSSAQERSTYQLHDAAHFRYMTPMADATKSRFSRTSYIETDTSDKSVKLEDLKAALRAVGLKSRLQTQMFQLLAGILHLGNIEFEEAASAQESATIRNPEVLATVASFLGVNAATLESTLMYKTRLVGSELCTVFLNLEAAERQRDTLARVLYSLMFTWLVESINKRSCHDQPANFIGILDQYGFQTGASLNRFENFCVNFANEKLHRYVLTDIMSDHSALNDELVCDGIPLPQVTYQPHVATADLLDGPQGLIAAARDFAASSGSTDPSQADAELYAAFTRAGAAHAAFSAGNPPAPAARNRRAAAGTFVVQHFVQPVSYSIEHFHAKNTETSLPADFVNLFRETGHNIFVNGLFNSTAVATEVHPSHQATVVAAQQSTRPTRRPTRKFTKRVPKSRVDEAGAAQADEALRRAHEASQAEAGTTVLSDLNGTLNDLFAAMDETKVWHVVHIRPAPVDSSGFDTEFVRQQVRALALPDVVRRRPVEFTIGFTFDEFVTRFAPLMVSLDGARSPLQRVEAMAAQWCWKANVNFAVGHSKVFFTEDTWKSVEDRLRQMEKGDRAADRASRFDGGVGMADPGVPGYAGDDSRSIISGYQDGTGSDQGLLGSAGDMRSPPLATPPRRFMGAAAGGAMGHNGYDSDAGSVAASDDEFLHGGGARRGFNNAGDEKSVYDSEAGDGPLIKKAGMGDLTKEAPGEEVAEEIVLTRTRRCWVIATWALTWWIPSFALSLCGRMKRPDIQMAWREKVAICLLIVLLWGVVLFYIVGFSLLMCPKQYVYSATDVGYHQGTTDMWVYVRGSVYDVSTLGNSQHGVVNGRAAATNDEILMFAGQDVNATFPVAIAAACPQLVPSSSDQYYTTFLEYDTTLEAPSFPYTHTAGRSGISTQLNDPQFYYKTAVPAMKRRRKGDVVWTREWIQHHRKKNGYRWGIINEEVFNLNQYFLTKSNHQASANAPGVFNYAFLDPRVEALFSSDSGSPLDLTEYWDTKVPKAVRDKTYSCLKNLFYVGRVDTRQDIKCTFPYYLLLASSILLVAVIAIKFLCALQLTPKRRPQLHDKFVICQVPCYTEGEEGLRRTIDSLAGLEYDDKHKLIFLIADGNIIGSGNDRPTPRIILDILGVDPKLDPEPMSFQSLGEGAKQHNMAKVYSGLYEFEGHVVPYIVVVKVGKPTERSRPGNRGKRDSQVLLMNFLNRVHFESEMSPLELEIFHQMKNIIGVHPSLYEYCLMVDADTEVLPDSLTRLIAVTVHDSRIIGLCGETRLANEDLSLTTMIQVYEYFISHHMAKAFESLFGSVTCLPGCFCMYRIRTIKGQPLIIHQDIIDAYSENRVDTLHKKNLLSLGEDRYLTTLMMKYFPSYKMKFTSDAQCKTIAPDKWSVLLSQRRRWINSTVHNLVELVFLPELCGFCCFSMRFVVFLDLFGTLAMPVTIAYLGYLLYLGISGTSDIGYVSLILLAAVYGLQALIFLVKRQWQHIGWMVIYILAIPLFSFFLPVYSFWHFDDFSWGNTRVVVGEKGKTQLYITDEGKFDPKSIPLKKWAQFEQEMWEGQSAGSHNSRPGSRAHSRGSNRPGSAMSQGGAGMVTGTPIASFPRPGSRADALSQYGAGGAAPISQYGGGGGGGAPMSMMLPPTAVGGPMDIGLRPMSSASSHYGPPPTHGVGTAPRGSHYNSMMMPGSGDYRTSRAVPQMPPSGIDGGGGDYPGRPGSVASHYSHAGAAHHHPQSFYMPPPGGYDPTAAMPSDDEIVQEIRNILATADLMTITKKQVRERLNEYFRCDLTSRRELINSSIEMILQGRM</sequence>
<evidence type="ECO:0000256" key="8">
    <source>
        <dbReference type="ARBA" id="ARBA00022692"/>
    </source>
</evidence>
<dbReference type="Gene3D" id="1.10.10.820">
    <property type="match status" value="1"/>
</dbReference>
<keyword evidence="6" id="KW-0808">Transferase</keyword>
<dbReference type="InterPro" id="IPR029044">
    <property type="entry name" value="Nucleotide-diphossugar_trans"/>
</dbReference>
<dbReference type="PROSITE" id="PS51998">
    <property type="entry name" value="DEK_C"/>
    <property type="match status" value="1"/>
</dbReference>
<feature type="region of interest" description="Disordered" evidence="15">
    <location>
        <begin position="1865"/>
        <end position="1889"/>
    </location>
</feature>
<dbReference type="Pfam" id="PF08766">
    <property type="entry name" value="DEK_C"/>
    <property type="match status" value="1"/>
</dbReference>
<dbReference type="Gene3D" id="1.10.10.60">
    <property type="entry name" value="Homeodomain-like"/>
    <property type="match status" value="1"/>
</dbReference>
<keyword evidence="14" id="KW-0067">ATP-binding</keyword>
<evidence type="ECO:0000256" key="4">
    <source>
        <dbReference type="ARBA" id="ARBA00022603"/>
    </source>
</evidence>
<comment type="caution">
    <text evidence="20">The sequence shown here is derived from an EMBL/GenBank/DDBJ whole genome shotgun (WGS) entry which is preliminary data.</text>
</comment>
<dbReference type="InterPro" id="IPR036961">
    <property type="entry name" value="Kinesin_motor_dom_sf"/>
</dbReference>
<gene>
    <name evidence="20" type="ORF">IWQ60_003271</name>
</gene>
<dbReference type="EC" id="2.4.1.16" evidence="2"/>
<dbReference type="GO" id="GO:0005524">
    <property type="term" value="F:ATP binding"/>
    <property type="evidence" value="ECO:0007669"/>
    <property type="project" value="UniProtKB-UniRule"/>
</dbReference>
<feature type="transmembrane region" description="Helical" evidence="16">
    <location>
        <begin position="972"/>
        <end position="996"/>
    </location>
</feature>
<evidence type="ECO:0000259" key="18">
    <source>
        <dbReference type="PROSITE" id="PS51456"/>
    </source>
</evidence>
<evidence type="ECO:0000256" key="6">
    <source>
        <dbReference type="ARBA" id="ARBA00022679"/>
    </source>
</evidence>
<dbReference type="InterPro" id="IPR014876">
    <property type="entry name" value="DEK_C"/>
</dbReference>
<dbReference type="EMBL" id="JANBPT010000137">
    <property type="protein sequence ID" value="KAJ1927048.1"/>
    <property type="molecule type" value="Genomic_DNA"/>
</dbReference>
<dbReference type="SMART" id="SM00242">
    <property type="entry name" value="MYSc"/>
    <property type="match status" value="1"/>
</dbReference>
<dbReference type="GO" id="GO:0004100">
    <property type="term" value="F:chitin synthase activity"/>
    <property type="evidence" value="ECO:0007669"/>
    <property type="project" value="UniProtKB-EC"/>
</dbReference>
<evidence type="ECO:0000256" key="1">
    <source>
        <dbReference type="ARBA" id="ARBA00004651"/>
    </source>
</evidence>
<accession>A0A9W8AFV8</accession>
<keyword evidence="7" id="KW-0949">S-adenosyl-L-methionine</keyword>
<feature type="transmembrane region" description="Helical" evidence="16">
    <location>
        <begin position="1668"/>
        <end position="1689"/>
    </location>
</feature>
<keyword evidence="14" id="KW-0547">Nucleotide-binding</keyword>
<comment type="similarity">
    <text evidence="14">Belongs to the TRAFAC class myosin-kinesin ATPase superfamily. Myosin family.</text>
</comment>
<evidence type="ECO:0000256" key="9">
    <source>
        <dbReference type="ARBA" id="ARBA00022989"/>
    </source>
</evidence>
<dbReference type="PROSITE" id="PS50255">
    <property type="entry name" value="CYTOCHROME_B5_2"/>
    <property type="match status" value="1"/>
</dbReference>
<reference evidence="20" key="1">
    <citation type="submission" date="2022-07" db="EMBL/GenBank/DDBJ databases">
        <title>Phylogenomic reconstructions and comparative analyses of Kickxellomycotina fungi.</title>
        <authorList>
            <person name="Reynolds N.K."/>
            <person name="Stajich J.E."/>
            <person name="Barry K."/>
            <person name="Grigoriev I.V."/>
            <person name="Crous P."/>
            <person name="Smith M.E."/>
        </authorList>
    </citation>
    <scope>NUCLEOTIDE SEQUENCE</scope>
    <source>
        <strain evidence="20">RSA 861</strain>
    </source>
</reference>
<keyword evidence="14" id="KW-0009">Actin-binding</keyword>
<dbReference type="GO" id="GO:0008168">
    <property type="term" value="F:methyltransferase activity"/>
    <property type="evidence" value="ECO:0007669"/>
    <property type="project" value="UniProtKB-KW"/>
</dbReference>
<feature type="transmembrane region" description="Helical" evidence="16">
    <location>
        <begin position="937"/>
        <end position="956"/>
    </location>
</feature>
<keyword evidence="4" id="KW-0489">Methyltransferase</keyword>
<keyword evidence="9 16" id="KW-1133">Transmembrane helix</keyword>
<dbReference type="PANTHER" id="PTHR22914:SF13">
    <property type="entry name" value="CHITIN SYNTHASE"/>
    <property type="match status" value="1"/>
</dbReference>
<evidence type="ECO:0000259" key="19">
    <source>
        <dbReference type="PROSITE" id="PS51998"/>
    </source>
</evidence>
<feature type="domain" description="Cytochrome b5 heme-binding" evidence="17">
    <location>
        <begin position="1000"/>
        <end position="1062"/>
    </location>
</feature>
<dbReference type="InterPro" id="IPR018117">
    <property type="entry name" value="C5_DNA_meth_AS"/>
</dbReference>
<evidence type="ECO:0000256" key="11">
    <source>
        <dbReference type="ARBA" id="ARBA00023136"/>
    </source>
</evidence>
<dbReference type="InterPro" id="IPR001609">
    <property type="entry name" value="Myosin_head_motor_dom-like"/>
</dbReference>
<feature type="region of interest" description="Disordered" evidence="15">
    <location>
        <begin position="1768"/>
        <end position="1822"/>
    </location>
</feature>
<feature type="region of interest" description="Disordered" evidence="15">
    <location>
        <begin position="600"/>
        <end position="627"/>
    </location>
</feature>
<evidence type="ECO:0000256" key="14">
    <source>
        <dbReference type="PROSITE-ProRule" id="PRU00782"/>
    </source>
</evidence>
<feature type="compositionally biased region" description="Basic residues" evidence="15">
    <location>
        <begin position="607"/>
        <end position="621"/>
    </location>
</feature>
<feature type="domain" description="DEK-C" evidence="19">
    <location>
        <begin position="1959"/>
        <end position="2014"/>
    </location>
</feature>
<evidence type="ECO:0000256" key="13">
    <source>
        <dbReference type="ARBA" id="ARBA00023180"/>
    </source>
</evidence>
<keyword evidence="13" id="KW-0325">Glycoprotein</keyword>
<feature type="transmembrane region" description="Helical" evidence="16">
    <location>
        <begin position="1696"/>
        <end position="1719"/>
    </location>
</feature>
<evidence type="ECO:0000256" key="16">
    <source>
        <dbReference type="SAM" id="Phobius"/>
    </source>
</evidence>
<organism evidence="20 21">
    <name type="scientific">Tieghemiomyces parasiticus</name>
    <dbReference type="NCBI Taxonomy" id="78921"/>
    <lineage>
        <taxon>Eukaryota</taxon>
        <taxon>Fungi</taxon>
        <taxon>Fungi incertae sedis</taxon>
        <taxon>Zoopagomycota</taxon>
        <taxon>Kickxellomycotina</taxon>
        <taxon>Dimargaritomycetes</taxon>
        <taxon>Dimargaritales</taxon>
        <taxon>Dimargaritaceae</taxon>
        <taxon>Tieghemiomyces</taxon>
    </lineage>
</organism>
<dbReference type="PROSITE" id="PS00094">
    <property type="entry name" value="C5_MTASE_1"/>
    <property type="match status" value="1"/>
</dbReference>
<dbReference type="SUPFAM" id="SSF52540">
    <property type="entry name" value="P-loop containing nucleoside triphosphate hydrolases"/>
    <property type="match status" value="1"/>
</dbReference>
<dbReference type="SUPFAM" id="SSF109715">
    <property type="entry name" value="DEK C-terminal domain"/>
    <property type="match status" value="1"/>
</dbReference>
<keyword evidence="8 16" id="KW-0812">Transmembrane</keyword>
<dbReference type="Gene3D" id="3.10.120.10">
    <property type="entry name" value="Cytochrome b5-like heme/steroid binding domain"/>
    <property type="match status" value="1"/>
</dbReference>
<feature type="transmembrane region" description="Helical" evidence="16">
    <location>
        <begin position="1244"/>
        <end position="1266"/>
    </location>
</feature>
<dbReference type="InterPro" id="IPR004835">
    <property type="entry name" value="Chitin_synth"/>
</dbReference>
<name>A0A9W8AFV8_9FUNG</name>
<keyword evidence="12 14" id="KW-0505">Motor protein</keyword>
<dbReference type="PROSITE" id="PS51456">
    <property type="entry name" value="MYOSIN_MOTOR"/>
    <property type="match status" value="1"/>
</dbReference>
<dbReference type="Proteomes" id="UP001150569">
    <property type="component" value="Unassembled WGS sequence"/>
</dbReference>
<dbReference type="InterPro" id="IPR027417">
    <property type="entry name" value="P-loop_NTPase"/>
</dbReference>
<comment type="caution">
    <text evidence="14">Lacks conserved residue(s) required for the propagation of feature annotation.</text>
</comment>
<dbReference type="PRINTS" id="PR00193">
    <property type="entry name" value="MYOSINHEAVY"/>
</dbReference>
<keyword evidence="21" id="KW-1185">Reference proteome</keyword>
<evidence type="ECO:0000256" key="12">
    <source>
        <dbReference type="ARBA" id="ARBA00023175"/>
    </source>
</evidence>
<dbReference type="GO" id="GO:0016459">
    <property type="term" value="C:myosin complex"/>
    <property type="evidence" value="ECO:0007669"/>
    <property type="project" value="UniProtKB-KW"/>
</dbReference>
<dbReference type="Pfam" id="PF00063">
    <property type="entry name" value="Myosin_head"/>
    <property type="match status" value="1"/>
</dbReference>
<dbReference type="InterPro" id="IPR001199">
    <property type="entry name" value="Cyt_B5-like_heme/steroid-bd"/>
</dbReference>
<evidence type="ECO:0000313" key="21">
    <source>
        <dbReference type="Proteomes" id="UP001150569"/>
    </source>
</evidence>
<evidence type="ECO:0000256" key="3">
    <source>
        <dbReference type="ARBA" id="ARBA00022475"/>
    </source>
</evidence>
<dbReference type="GO" id="GO:0003779">
    <property type="term" value="F:actin binding"/>
    <property type="evidence" value="ECO:0007669"/>
    <property type="project" value="UniProtKB-KW"/>
</dbReference>
<dbReference type="GO" id="GO:0006031">
    <property type="term" value="P:chitin biosynthetic process"/>
    <property type="evidence" value="ECO:0007669"/>
    <property type="project" value="TreeGrafter"/>
</dbReference>
<dbReference type="GO" id="GO:0030428">
    <property type="term" value="C:cell septum"/>
    <property type="evidence" value="ECO:0007669"/>
    <property type="project" value="TreeGrafter"/>
</dbReference>
<feature type="binding site" evidence="14">
    <location>
        <begin position="120"/>
        <end position="127"/>
    </location>
    <ligand>
        <name>ATP</name>
        <dbReference type="ChEBI" id="CHEBI:30616"/>
    </ligand>
</feature>
<keyword evidence="3" id="KW-1003">Cell membrane</keyword>
<dbReference type="PANTHER" id="PTHR22914">
    <property type="entry name" value="CHITIN SYNTHASE"/>
    <property type="match status" value="1"/>
</dbReference>
<dbReference type="GO" id="GO:0003774">
    <property type="term" value="F:cytoskeletal motor activity"/>
    <property type="evidence" value="ECO:0007669"/>
    <property type="project" value="UniProtKB-UniRule"/>
</dbReference>
<comment type="subcellular location">
    <subcellularLocation>
        <location evidence="1">Cell membrane</location>
        <topology evidence="1">Multi-pass membrane protein</topology>
    </subcellularLocation>
</comment>
<dbReference type="Gene3D" id="1.20.58.530">
    <property type="match status" value="1"/>
</dbReference>
<evidence type="ECO:0000256" key="15">
    <source>
        <dbReference type="SAM" id="MobiDB-lite"/>
    </source>
</evidence>
<dbReference type="CDD" id="cd04190">
    <property type="entry name" value="Chitin_synth_C"/>
    <property type="match status" value="1"/>
</dbReference>
<dbReference type="GO" id="GO:0031505">
    <property type="term" value="P:fungal-type cell wall organization"/>
    <property type="evidence" value="ECO:0007669"/>
    <property type="project" value="TreeGrafter"/>
</dbReference>
<feature type="compositionally biased region" description="Basic and acidic residues" evidence="15">
    <location>
        <begin position="782"/>
        <end position="793"/>
    </location>
</feature>
<dbReference type="Gene3D" id="3.40.850.10">
    <property type="entry name" value="Kinesin motor domain"/>
    <property type="match status" value="1"/>
</dbReference>
<keyword evidence="11 16" id="KW-0472">Membrane</keyword>
<dbReference type="Pfam" id="PF03142">
    <property type="entry name" value="Chitin_synth_2"/>
    <property type="match status" value="1"/>
</dbReference>
<dbReference type="GO" id="GO:0005886">
    <property type="term" value="C:plasma membrane"/>
    <property type="evidence" value="ECO:0007669"/>
    <property type="project" value="UniProtKB-SubCell"/>
</dbReference>
<keyword evidence="5" id="KW-0328">Glycosyltransferase</keyword>
<evidence type="ECO:0000256" key="10">
    <source>
        <dbReference type="ARBA" id="ARBA00023123"/>
    </source>
</evidence>
<feature type="region of interest" description="Disordered" evidence="15">
    <location>
        <begin position="782"/>
        <end position="805"/>
    </location>
</feature>
<protein>
    <recommendedName>
        <fullName evidence="2">chitin synthase</fullName>
        <ecNumber evidence="2">2.4.1.16</ecNumber>
    </recommendedName>
</protein>
<keyword evidence="10 14" id="KW-0518">Myosin</keyword>
<dbReference type="Gene3D" id="1.20.120.720">
    <property type="entry name" value="Myosin VI head, motor domain, U50 subdomain"/>
    <property type="match status" value="1"/>
</dbReference>
<evidence type="ECO:0000259" key="17">
    <source>
        <dbReference type="PROSITE" id="PS50255"/>
    </source>
</evidence>
<evidence type="ECO:0000256" key="5">
    <source>
        <dbReference type="ARBA" id="ARBA00022676"/>
    </source>
</evidence>
<evidence type="ECO:0000256" key="7">
    <source>
        <dbReference type="ARBA" id="ARBA00022691"/>
    </source>
</evidence>
<dbReference type="SUPFAM" id="SSF55856">
    <property type="entry name" value="Cytochrome b5-like heme/steroid binding domain"/>
    <property type="match status" value="1"/>
</dbReference>